<dbReference type="SUPFAM" id="SSF52821">
    <property type="entry name" value="Rhodanese/Cell cycle control phosphatase"/>
    <property type="match status" value="1"/>
</dbReference>
<dbReference type="PROSITE" id="PS50206">
    <property type="entry name" value="RHODANESE_3"/>
    <property type="match status" value="1"/>
</dbReference>
<keyword evidence="4" id="KW-1185">Reference proteome</keyword>
<evidence type="ECO:0000313" key="3">
    <source>
        <dbReference type="EMBL" id="EHQ05577.1"/>
    </source>
</evidence>
<feature type="domain" description="Rhodanese" evidence="2">
    <location>
        <begin position="295"/>
        <end position="373"/>
    </location>
</feature>
<dbReference type="GO" id="GO:0042292">
    <property type="term" value="F:URM1 activating enzyme activity"/>
    <property type="evidence" value="ECO:0007669"/>
    <property type="project" value="TreeGrafter"/>
</dbReference>
<dbReference type="GO" id="GO:0004792">
    <property type="term" value="F:thiosulfate-cyanide sulfurtransferase activity"/>
    <property type="evidence" value="ECO:0007669"/>
    <property type="project" value="TreeGrafter"/>
</dbReference>
<evidence type="ECO:0000313" key="4">
    <source>
        <dbReference type="Proteomes" id="UP000005737"/>
    </source>
</evidence>
<dbReference type="HOGENOM" id="CLU_013325_1_0_12"/>
<dbReference type="GO" id="GO:0016779">
    <property type="term" value="F:nucleotidyltransferase activity"/>
    <property type="evidence" value="ECO:0007669"/>
    <property type="project" value="TreeGrafter"/>
</dbReference>
<dbReference type="CDD" id="cd00757">
    <property type="entry name" value="ThiF_MoeB_HesA_family"/>
    <property type="match status" value="1"/>
</dbReference>
<dbReference type="SMART" id="SM00450">
    <property type="entry name" value="RHOD"/>
    <property type="match status" value="1"/>
</dbReference>
<protein>
    <submittedName>
        <fullName evidence="3">UBA/THIF-type NAD/FAD binding protein</fullName>
    </submittedName>
</protein>
<dbReference type="STRING" id="183.GCA_002009735_00991"/>
<dbReference type="GO" id="GO:0005737">
    <property type="term" value="C:cytoplasm"/>
    <property type="evidence" value="ECO:0007669"/>
    <property type="project" value="TreeGrafter"/>
</dbReference>
<dbReference type="Pfam" id="PF00581">
    <property type="entry name" value="Rhodanese"/>
    <property type="match status" value="1"/>
</dbReference>
<evidence type="ECO:0000259" key="2">
    <source>
        <dbReference type="PROSITE" id="PS50206"/>
    </source>
</evidence>
<dbReference type="InterPro" id="IPR000594">
    <property type="entry name" value="ThiF_NAD_FAD-bd"/>
</dbReference>
<gene>
    <name evidence="3" type="ORF">Lepil_0876</name>
</gene>
<reference evidence="3 4" key="1">
    <citation type="submission" date="2011-10" db="EMBL/GenBank/DDBJ databases">
        <title>The Improved High-Quality Draft genome of Leptonema illini DSM 21528.</title>
        <authorList>
            <consortium name="US DOE Joint Genome Institute (JGI-PGF)"/>
            <person name="Lucas S."/>
            <person name="Copeland A."/>
            <person name="Lapidus A."/>
            <person name="Glavina del Rio T."/>
            <person name="Dalin E."/>
            <person name="Tice H."/>
            <person name="Bruce D."/>
            <person name="Goodwin L."/>
            <person name="Pitluck S."/>
            <person name="Peters L."/>
            <person name="Mikhailova N."/>
            <person name="Held B."/>
            <person name="Kyrpides N."/>
            <person name="Mavromatis K."/>
            <person name="Ivanova N."/>
            <person name="Markowitz V."/>
            <person name="Cheng J.-F."/>
            <person name="Hugenholtz P."/>
            <person name="Woyke T."/>
            <person name="Wu D."/>
            <person name="Gronow S."/>
            <person name="Wellnitz S."/>
            <person name="Brambilla E.-M."/>
            <person name="Klenk H.-P."/>
            <person name="Eisen J.A."/>
        </authorList>
    </citation>
    <scope>NUCLEOTIDE SEQUENCE [LARGE SCALE GENOMIC DNA]</scope>
    <source>
        <strain evidence="3 4">DSM 21528</strain>
    </source>
</reference>
<proteinExistence type="inferred from homology"/>
<sequence length="379" mass="41205">MAAGWLTDYLALSPWIMDRYRQQMLLPELGPDGQDRLAGASVLVVGAGGLGSPASLYLAAAGIGRLVLVDPDTVALSNLHRQILFREGDVGMPKVERAGRSLHEFRSDLRLEAHACWLSDENADSLISSVDVVLDCTDNFLARYLLNRMCMNLCIPLVYASVAAWEGQITSFAFDTDGPCLECLYPMADDGALNCNALGTIGVVPGILGLWQANEAIHILLGQSRLTGRLLHIDLLHHEMREFQYNVAPDCRCRLPANQRHEPDLHQAVRLLTPAEFLASCAGDAGRRQTFSDADCGDYHVVDVRPAFEAPGLKGALRIPLEEIGARWTECVSDRPTVFVCQAGVRSLTAAQLLAEKGKTAFSLVGGLSALNELQRGRS</sequence>
<dbReference type="InterPro" id="IPR036873">
    <property type="entry name" value="Rhodanese-like_dom_sf"/>
</dbReference>
<dbReference type="PANTHER" id="PTHR10953:SF102">
    <property type="entry name" value="ADENYLYLTRANSFERASE AND SULFURTRANSFERASE MOCS3"/>
    <property type="match status" value="1"/>
</dbReference>
<dbReference type="InterPro" id="IPR045886">
    <property type="entry name" value="ThiF/MoeB/HesA"/>
</dbReference>
<dbReference type="PANTHER" id="PTHR10953">
    <property type="entry name" value="UBIQUITIN-ACTIVATING ENZYME E1"/>
    <property type="match status" value="1"/>
</dbReference>
<dbReference type="Proteomes" id="UP000005737">
    <property type="component" value="Unassembled WGS sequence"/>
</dbReference>
<dbReference type="SUPFAM" id="SSF69572">
    <property type="entry name" value="Activating enzymes of the ubiquitin-like proteins"/>
    <property type="match status" value="1"/>
</dbReference>
<dbReference type="EMBL" id="JH597773">
    <property type="protein sequence ID" value="EHQ05577.1"/>
    <property type="molecule type" value="Genomic_DNA"/>
</dbReference>
<accession>H2CEJ1</accession>
<dbReference type="Gene3D" id="3.40.50.720">
    <property type="entry name" value="NAD(P)-binding Rossmann-like Domain"/>
    <property type="match status" value="1"/>
</dbReference>
<dbReference type="FunFam" id="3.40.50.720:FF:000080">
    <property type="entry name" value="Thiazole biosynthesis adenylyltransferase ThiF"/>
    <property type="match status" value="1"/>
</dbReference>
<dbReference type="InterPro" id="IPR035985">
    <property type="entry name" value="Ubiquitin-activating_enz"/>
</dbReference>
<dbReference type="Pfam" id="PF00899">
    <property type="entry name" value="ThiF"/>
    <property type="match status" value="1"/>
</dbReference>
<dbReference type="RefSeq" id="WP_002770346.1">
    <property type="nucleotide sequence ID" value="NZ_JH597773.1"/>
</dbReference>
<dbReference type="CDD" id="cd00158">
    <property type="entry name" value="RHOD"/>
    <property type="match status" value="1"/>
</dbReference>
<dbReference type="AlphaFoldDB" id="H2CEJ1"/>
<organism evidence="3 4">
    <name type="scientific">Leptonema illini DSM 21528</name>
    <dbReference type="NCBI Taxonomy" id="929563"/>
    <lineage>
        <taxon>Bacteria</taxon>
        <taxon>Pseudomonadati</taxon>
        <taxon>Spirochaetota</taxon>
        <taxon>Spirochaetia</taxon>
        <taxon>Leptospirales</taxon>
        <taxon>Leptospiraceae</taxon>
        <taxon>Leptonema</taxon>
    </lineage>
</organism>
<comment type="similarity">
    <text evidence="1">Belongs to the HesA/MoeB/ThiF family.</text>
</comment>
<evidence type="ECO:0000256" key="1">
    <source>
        <dbReference type="ARBA" id="ARBA00009919"/>
    </source>
</evidence>
<dbReference type="InterPro" id="IPR001763">
    <property type="entry name" value="Rhodanese-like_dom"/>
</dbReference>
<dbReference type="Gene3D" id="3.40.250.10">
    <property type="entry name" value="Rhodanese-like domain"/>
    <property type="match status" value="1"/>
</dbReference>
<name>H2CEJ1_9LEPT</name>